<sequence>MSVKASVLIIGAGPTGLILALTLLRNGISVRIIEKQESFQQGTRGYGMQPRTIEMYKLLGLLPELLKVKADHFPVLQFSSPQGDSEGQVAPMLEHIENTPSRPFNNAFMVQQERQEQLIRSRILEDYGVQVELATELRSFEEHNDHIIAHIIKKTNANGDAAEESEAIYVHWLVGADGGKSTVRKQLGIEFVGDAPSGAGMVNGDIEGLEGTLDQKIWRMWGNPQHKILSMRPCCIPGKNRLNFFIGGAEIDLEKVASSRDEVVSAIRDITGRDDIQVGEVVTMNIWRPNIRMASSFGKGRVFIAGDAAHVHSPTGGQGMNSGVQDAINLAWKLALVEKKLSPARILESYTEERVPVIASMLQKTTELFKKTFEASTAVSMAKGRHRGHELRQFGVNYRKSSIVVDERYTFTEEDTVDPYRSGDDGTVRAGDRAPDAPQLAQLSPVAQTTMLFDIFSPAYHTVLIFASSDHGGAEDIIANVQNGSPKTVFRTVLVLPQSSSAPATSSADIIIVDMEGFAYKHYAIADDNLLTVVIVRPDGFIGGFVSGADGVRKYLGTVFC</sequence>
<dbReference type="GO" id="GO:0016709">
    <property type="term" value="F:oxidoreductase activity, acting on paired donors, with incorporation or reduction of molecular oxygen, NAD(P)H as one donor, and incorporation of one atom of oxygen"/>
    <property type="evidence" value="ECO:0007669"/>
    <property type="project" value="UniProtKB-ARBA"/>
</dbReference>
<dbReference type="PRINTS" id="PR00420">
    <property type="entry name" value="RNGMNOXGNASE"/>
</dbReference>
<keyword evidence="7" id="KW-1185">Reference proteome</keyword>
<organism evidence="6 7">
    <name type="scientific">Gymnopus androsaceus JB14</name>
    <dbReference type="NCBI Taxonomy" id="1447944"/>
    <lineage>
        <taxon>Eukaryota</taxon>
        <taxon>Fungi</taxon>
        <taxon>Dikarya</taxon>
        <taxon>Basidiomycota</taxon>
        <taxon>Agaricomycotina</taxon>
        <taxon>Agaricomycetes</taxon>
        <taxon>Agaricomycetidae</taxon>
        <taxon>Agaricales</taxon>
        <taxon>Marasmiineae</taxon>
        <taxon>Omphalotaceae</taxon>
        <taxon>Gymnopus</taxon>
    </lineage>
</organism>
<evidence type="ECO:0000256" key="3">
    <source>
        <dbReference type="ARBA" id="ARBA00022827"/>
    </source>
</evidence>
<dbReference type="PANTHER" id="PTHR43004">
    <property type="entry name" value="TRK SYSTEM POTASSIUM UPTAKE PROTEIN"/>
    <property type="match status" value="1"/>
</dbReference>
<dbReference type="Gene3D" id="3.30.70.2450">
    <property type="match status" value="1"/>
</dbReference>
<dbReference type="InterPro" id="IPR002938">
    <property type="entry name" value="FAD-bd"/>
</dbReference>
<evidence type="ECO:0000313" key="6">
    <source>
        <dbReference type="EMBL" id="KAE9385326.1"/>
    </source>
</evidence>
<gene>
    <name evidence="6" type="ORF">BT96DRAFT_868438</name>
</gene>
<keyword evidence="3" id="KW-0274">FAD</keyword>
<evidence type="ECO:0000256" key="4">
    <source>
        <dbReference type="ARBA" id="ARBA00023002"/>
    </source>
</evidence>
<dbReference type="Pfam" id="PF01494">
    <property type="entry name" value="FAD_binding_3"/>
    <property type="match status" value="1"/>
</dbReference>
<name>A0A6A4GIE1_9AGAR</name>
<dbReference type="GO" id="GO:0071949">
    <property type="term" value="F:FAD binding"/>
    <property type="evidence" value="ECO:0007669"/>
    <property type="project" value="InterPro"/>
</dbReference>
<dbReference type="InterPro" id="IPR050641">
    <property type="entry name" value="RIFMO-like"/>
</dbReference>
<accession>A0A6A4GIE1</accession>
<dbReference type="PANTHER" id="PTHR43004:SF19">
    <property type="entry name" value="BINDING MONOOXYGENASE, PUTATIVE (JCVI)-RELATED"/>
    <property type="match status" value="1"/>
</dbReference>
<reference evidence="6" key="1">
    <citation type="journal article" date="2019" name="Environ. Microbiol.">
        <title>Fungal ecological strategies reflected in gene transcription - a case study of two litter decomposers.</title>
        <authorList>
            <person name="Barbi F."/>
            <person name="Kohler A."/>
            <person name="Barry K."/>
            <person name="Baskaran P."/>
            <person name="Daum C."/>
            <person name="Fauchery L."/>
            <person name="Ihrmark K."/>
            <person name="Kuo A."/>
            <person name="LaButti K."/>
            <person name="Lipzen A."/>
            <person name="Morin E."/>
            <person name="Grigoriev I.V."/>
            <person name="Henrissat B."/>
            <person name="Lindahl B."/>
            <person name="Martin F."/>
        </authorList>
    </citation>
    <scope>NUCLEOTIDE SEQUENCE</scope>
    <source>
        <strain evidence="6">JB14</strain>
    </source>
</reference>
<dbReference type="OrthoDB" id="2690153at2759"/>
<protein>
    <recommendedName>
        <fullName evidence="5">FAD-binding domain-containing protein</fullName>
    </recommendedName>
</protein>
<dbReference type="Proteomes" id="UP000799118">
    <property type="component" value="Unassembled WGS sequence"/>
</dbReference>
<dbReference type="AlphaFoldDB" id="A0A6A4GIE1"/>
<evidence type="ECO:0000256" key="2">
    <source>
        <dbReference type="ARBA" id="ARBA00022630"/>
    </source>
</evidence>
<dbReference type="Gene3D" id="3.40.30.120">
    <property type="match status" value="1"/>
</dbReference>
<dbReference type="EMBL" id="ML769999">
    <property type="protein sequence ID" value="KAE9385326.1"/>
    <property type="molecule type" value="Genomic_DNA"/>
</dbReference>
<keyword evidence="4" id="KW-0560">Oxidoreductase</keyword>
<dbReference type="Gene3D" id="3.50.50.60">
    <property type="entry name" value="FAD/NAD(P)-binding domain"/>
    <property type="match status" value="1"/>
</dbReference>
<evidence type="ECO:0000256" key="1">
    <source>
        <dbReference type="ARBA" id="ARBA00001974"/>
    </source>
</evidence>
<dbReference type="SUPFAM" id="SSF51905">
    <property type="entry name" value="FAD/NAD(P)-binding domain"/>
    <property type="match status" value="1"/>
</dbReference>
<feature type="domain" description="FAD-binding" evidence="5">
    <location>
        <begin position="5"/>
        <end position="364"/>
    </location>
</feature>
<evidence type="ECO:0000313" key="7">
    <source>
        <dbReference type="Proteomes" id="UP000799118"/>
    </source>
</evidence>
<proteinExistence type="predicted"/>
<comment type="cofactor">
    <cofactor evidence="1">
        <name>FAD</name>
        <dbReference type="ChEBI" id="CHEBI:57692"/>
    </cofactor>
</comment>
<evidence type="ECO:0000259" key="5">
    <source>
        <dbReference type="Pfam" id="PF01494"/>
    </source>
</evidence>
<keyword evidence="2" id="KW-0285">Flavoprotein</keyword>
<dbReference type="InterPro" id="IPR036188">
    <property type="entry name" value="FAD/NAD-bd_sf"/>
</dbReference>